<dbReference type="AlphaFoldDB" id="A0A9W6VV80"/>
<gene>
    <name evidence="5" type="ORF">Airi01_085690</name>
    <name evidence="6" type="ORF">Airi02_047380</name>
</gene>
<keyword evidence="7" id="KW-1185">Reference proteome</keyword>
<feature type="domain" description="HTH arsR-type" evidence="4">
    <location>
        <begin position="27"/>
        <end position="121"/>
    </location>
</feature>
<dbReference type="NCBIfam" id="NF033788">
    <property type="entry name" value="HTH_metalloreg"/>
    <property type="match status" value="1"/>
</dbReference>
<dbReference type="GO" id="GO:0003677">
    <property type="term" value="F:DNA binding"/>
    <property type="evidence" value="ECO:0007669"/>
    <property type="project" value="UniProtKB-KW"/>
</dbReference>
<organism evidence="5 8">
    <name type="scientific">Actinoallomurus iriomotensis</name>
    <dbReference type="NCBI Taxonomy" id="478107"/>
    <lineage>
        <taxon>Bacteria</taxon>
        <taxon>Bacillati</taxon>
        <taxon>Actinomycetota</taxon>
        <taxon>Actinomycetes</taxon>
        <taxon>Streptosporangiales</taxon>
        <taxon>Thermomonosporaceae</taxon>
        <taxon>Actinoallomurus</taxon>
    </lineage>
</organism>
<keyword evidence="3" id="KW-0804">Transcription</keyword>
<evidence type="ECO:0000313" key="8">
    <source>
        <dbReference type="Proteomes" id="UP001165135"/>
    </source>
</evidence>
<dbReference type="PANTHER" id="PTHR43132:SF6">
    <property type="entry name" value="HTH-TYPE TRANSCRIPTIONAL REPRESSOR CZRA"/>
    <property type="match status" value="1"/>
</dbReference>
<evidence type="ECO:0000313" key="5">
    <source>
        <dbReference type="EMBL" id="GLY80302.1"/>
    </source>
</evidence>
<accession>A0A9W6VV80</accession>
<dbReference type="RefSeq" id="WP_285575294.1">
    <property type="nucleotide sequence ID" value="NZ_BSTJ01000014.1"/>
</dbReference>
<evidence type="ECO:0000256" key="3">
    <source>
        <dbReference type="ARBA" id="ARBA00023163"/>
    </source>
</evidence>
<dbReference type="CDD" id="cd00090">
    <property type="entry name" value="HTH_ARSR"/>
    <property type="match status" value="1"/>
</dbReference>
<dbReference type="InterPro" id="IPR036390">
    <property type="entry name" value="WH_DNA-bd_sf"/>
</dbReference>
<dbReference type="EMBL" id="BSTJ01000014">
    <property type="protein sequence ID" value="GLY80302.1"/>
    <property type="molecule type" value="Genomic_DNA"/>
</dbReference>
<dbReference type="InterPro" id="IPR051011">
    <property type="entry name" value="Metal_resp_trans_reg"/>
</dbReference>
<evidence type="ECO:0000256" key="2">
    <source>
        <dbReference type="ARBA" id="ARBA00023125"/>
    </source>
</evidence>
<dbReference type="InterPro" id="IPR011991">
    <property type="entry name" value="ArsR-like_HTH"/>
</dbReference>
<evidence type="ECO:0000259" key="4">
    <source>
        <dbReference type="PROSITE" id="PS50987"/>
    </source>
</evidence>
<reference evidence="6" key="2">
    <citation type="submission" date="2023-03" db="EMBL/GenBank/DDBJ databases">
        <title>Actinoallomurus iriomotensis NBRC 103684.</title>
        <authorList>
            <person name="Ichikawa N."/>
            <person name="Sato H."/>
            <person name="Tonouchi N."/>
        </authorList>
    </citation>
    <scope>NUCLEOTIDE SEQUENCE</scope>
    <source>
        <strain evidence="6">NBRC 103684</strain>
    </source>
</reference>
<dbReference type="InterPro" id="IPR001845">
    <property type="entry name" value="HTH_ArsR_DNA-bd_dom"/>
</dbReference>
<dbReference type="PRINTS" id="PR00778">
    <property type="entry name" value="HTHARSR"/>
</dbReference>
<dbReference type="PROSITE" id="PS50987">
    <property type="entry name" value="HTH_ARSR_2"/>
    <property type="match status" value="1"/>
</dbReference>
<dbReference type="PANTHER" id="PTHR43132">
    <property type="entry name" value="ARSENICAL RESISTANCE OPERON REPRESSOR ARSR-RELATED"/>
    <property type="match status" value="1"/>
</dbReference>
<dbReference type="SUPFAM" id="SSF46785">
    <property type="entry name" value="Winged helix' DNA-binding domain"/>
    <property type="match status" value="1"/>
</dbReference>
<evidence type="ECO:0000256" key="1">
    <source>
        <dbReference type="ARBA" id="ARBA00023015"/>
    </source>
</evidence>
<proteinExistence type="predicted"/>
<dbReference type="GO" id="GO:0003700">
    <property type="term" value="F:DNA-binding transcription factor activity"/>
    <property type="evidence" value="ECO:0007669"/>
    <property type="project" value="InterPro"/>
</dbReference>
<comment type="caution">
    <text evidence="5">The sequence shown here is derived from an EMBL/GenBank/DDBJ whole genome shotgun (WGS) entry which is preliminary data.</text>
</comment>
<keyword evidence="2" id="KW-0238">DNA-binding</keyword>
<evidence type="ECO:0000313" key="6">
    <source>
        <dbReference type="EMBL" id="GLY86809.1"/>
    </source>
</evidence>
<sequence length="121" mass="12906">MHLVPADRAGRRIIDDHRVCDAIAAVGDSGDVARWAGRFAVLSDPNRLALLLAIHAAAPISVTDLSVATGMNDAAVSQALRLLRTGGLVTGERTGRVIRYRLADPVIHSLLHLVRPPHEAP</sequence>
<name>A0A9W6VV80_9ACTN</name>
<dbReference type="Pfam" id="PF12802">
    <property type="entry name" value="MarR_2"/>
    <property type="match status" value="1"/>
</dbReference>
<dbReference type="Proteomes" id="UP001165135">
    <property type="component" value="Unassembled WGS sequence"/>
</dbReference>
<dbReference type="InterPro" id="IPR036388">
    <property type="entry name" value="WH-like_DNA-bd_sf"/>
</dbReference>
<evidence type="ECO:0000313" key="7">
    <source>
        <dbReference type="Proteomes" id="UP001165074"/>
    </source>
</evidence>
<dbReference type="SMART" id="SM00418">
    <property type="entry name" value="HTH_ARSR"/>
    <property type="match status" value="1"/>
</dbReference>
<dbReference type="Gene3D" id="1.10.10.10">
    <property type="entry name" value="Winged helix-like DNA-binding domain superfamily/Winged helix DNA-binding domain"/>
    <property type="match status" value="1"/>
</dbReference>
<dbReference type="EMBL" id="BSTK01000006">
    <property type="protein sequence ID" value="GLY86809.1"/>
    <property type="molecule type" value="Genomic_DNA"/>
</dbReference>
<protein>
    <submittedName>
        <fullName evidence="5">Transcriptional regulator</fullName>
    </submittedName>
</protein>
<keyword evidence="1" id="KW-0805">Transcription regulation</keyword>
<reference evidence="5" key="1">
    <citation type="submission" date="2023-03" db="EMBL/GenBank/DDBJ databases">
        <title>Actinoallomurus iriomotensis NBRC 103681.</title>
        <authorList>
            <person name="Ichikawa N."/>
            <person name="Sato H."/>
            <person name="Tonouchi N."/>
        </authorList>
    </citation>
    <scope>NUCLEOTIDE SEQUENCE</scope>
    <source>
        <strain evidence="5">NBRC 103681</strain>
    </source>
</reference>
<dbReference type="InterPro" id="IPR000835">
    <property type="entry name" value="HTH_MarR-typ"/>
</dbReference>
<dbReference type="Proteomes" id="UP001165074">
    <property type="component" value="Unassembled WGS sequence"/>
</dbReference>